<feature type="domain" description="Ferric siderophore reductase C-terminal" evidence="1">
    <location>
        <begin position="235"/>
        <end position="253"/>
    </location>
</feature>
<dbReference type="EMBL" id="CP007151">
    <property type="protein sequence ID" value="AHI28813.1"/>
    <property type="molecule type" value="Genomic_DNA"/>
</dbReference>
<accession>W5YQQ2</accession>
<dbReference type="HOGENOM" id="CLU_069795_0_0_6"/>
<evidence type="ECO:0000313" key="2">
    <source>
        <dbReference type="EMBL" id="AHI28813.1"/>
    </source>
</evidence>
<proteinExistence type="predicted"/>
<dbReference type="Pfam" id="PF11575">
    <property type="entry name" value="FhuF_C"/>
    <property type="match status" value="1"/>
</dbReference>
<keyword evidence="3" id="KW-1185">Reference proteome</keyword>
<dbReference type="RefSeq" id="WP_052472012.1">
    <property type="nucleotide sequence ID" value="NZ_CP007151.1"/>
</dbReference>
<protein>
    <recommendedName>
        <fullName evidence="1">Ferric siderophore reductase C-terminal domain-containing protein</fullName>
    </recommendedName>
</protein>
<organism evidence="2 3">
    <name type="scientific">Marinobacter similis</name>
    <dbReference type="NCBI Taxonomy" id="1420916"/>
    <lineage>
        <taxon>Bacteria</taxon>
        <taxon>Pseudomonadati</taxon>
        <taxon>Pseudomonadota</taxon>
        <taxon>Gammaproteobacteria</taxon>
        <taxon>Pseudomonadales</taxon>
        <taxon>Marinobacteraceae</taxon>
        <taxon>Marinobacter</taxon>
    </lineage>
</organism>
<gene>
    <name evidence="2" type="ORF">AU14_09855</name>
</gene>
<dbReference type="GO" id="GO:0051537">
    <property type="term" value="F:2 iron, 2 sulfur cluster binding"/>
    <property type="evidence" value="ECO:0007669"/>
    <property type="project" value="InterPro"/>
</dbReference>
<dbReference type="OrthoDB" id="5599091at2"/>
<dbReference type="AlphaFoldDB" id="W5YQQ2"/>
<sequence length="342" mass="37778">MAVPECHYPDWRDHYRQLLASSELNTDTVLSQALALTGSSRQAQSPSAPGQTEPLSLAECLAQPERLRHQLRMDHPETSDARLMRAHVSVVQQDLALSVIAPLTLNLFRYGEAPLPNEHEVFLGPANGAMASSRWFHRPTGPCVGINNFVKHLADQLNAWYPVFRQALGVSPGAFWSSIGLGLGAPFSAVWNQADAQSVCALAQAWLDNFDCDGSRFVGWIPATFNGQTCAIPQRKGCCLKYLLPEGGYCGTCGVYRKVRLAELNRPAQHPSPASGSQDNKQPCACGDFQSFDHFLFRCHRVYSLHPMRGRDYRSGLYPLRFQAPSVAGPFCSWPLLFLAHP</sequence>
<dbReference type="KEGG" id="msx:AU14_09855"/>
<dbReference type="Proteomes" id="UP000061489">
    <property type="component" value="Chromosome"/>
</dbReference>
<evidence type="ECO:0000259" key="1">
    <source>
        <dbReference type="Pfam" id="PF11575"/>
    </source>
</evidence>
<dbReference type="STRING" id="1420916.AU14_09855"/>
<name>W5YQQ2_9GAMM</name>
<dbReference type="InterPro" id="IPR024726">
    <property type="entry name" value="FhuF_C"/>
</dbReference>
<reference evidence="2 3" key="1">
    <citation type="journal article" date="2014" name="Genome Announc.">
        <title>Draft Genome Sequences of Marinobacter similis A3d10T and Marinobacter salarius R9SW1T.</title>
        <authorList>
            <person name="Ivanova E.P."/>
            <person name="Ng H.J."/>
            <person name="Webb H.K."/>
            <person name="Feng G."/>
            <person name="Oshima K."/>
            <person name="Hattori M."/>
            <person name="Ohkuma M."/>
            <person name="Sergeev A.F."/>
            <person name="Mikhailov V.V."/>
            <person name="Crawford R.J."/>
            <person name="Sawabe T."/>
        </authorList>
    </citation>
    <scope>NUCLEOTIDE SEQUENCE [LARGE SCALE GENOMIC DNA]</scope>
    <source>
        <strain evidence="2 3">A3d10</strain>
    </source>
</reference>
<evidence type="ECO:0000313" key="3">
    <source>
        <dbReference type="Proteomes" id="UP000061489"/>
    </source>
</evidence>